<evidence type="ECO:0000256" key="8">
    <source>
        <dbReference type="SAM" id="MobiDB-lite"/>
    </source>
</evidence>
<evidence type="ECO:0000256" key="2">
    <source>
        <dbReference type="ARBA" id="ARBA00008127"/>
    </source>
</evidence>
<comment type="function">
    <text evidence="7">Controls stomatal patterning.</text>
</comment>
<comment type="subcellular location">
    <subcellularLocation>
        <location evidence="1 7">Secreted</location>
    </subcellularLocation>
</comment>
<dbReference type="PANTHER" id="PTHR33109">
    <property type="entry name" value="EPIDERMAL PATTERNING FACTOR-LIKE PROTEIN 4"/>
    <property type="match status" value="1"/>
</dbReference>
<evidence type="ECO:0000313" key="10">
    <source>
        <dbReference type="Proteomes" id="UP001141552"/>
    </source>
</evidence>
<protein>
    <recommendedName>
        <fullName evidence="7">Epidermal patterning factor-like protein</fullName>
    </recommendedName>
</protein>
<reference evidence="9" key="1">
    <citation type="submission" date="2022-02" db="EMBL/GenBank/DDBJ databases">
        <authorList>
            <person name="Henning P.M."/>
            <person name="McCubbin A.G."/>
            <person name="Shore J.S."/>
        </authorList>
    </citation>
    <scope>NUCLEOTIDE SEQUENCE</scope>
    <source>
        <strain evidence="9">F60SS</strain>
        <tissue evidence="9">Leaves</tissue>
    </source>
</reference>
<dbReference type="Proteomes" id="UP001141552">
    <property type="component" value="Unassembled WGS sequence"/>
</dbReference>
<dbReference type="PANTHER" id="PTHR33109:SF41">
    <property type="entry name" value="PROTEIN EPIDERMAL PATTERNING FACTOR 1"/>
    <property type="match status" value="1"/>
</dbReference>
<dbReference type="GO" id="GO:0010052">
    <property type="term" value="P:guard cell differentiation"/>
    <property type="evidence" value="ECO:0007669"/>
    <property type="project" value="UniProtKB-UniRule"/>
</dbReference>
<sequence>MKNPILTLGFFVSLLIKTIFSRDLNGCSSPQSHDQGYDLNGHKEDNAHVSWPNTRDNYNSMDREREQKKEEEERVRPLQIAGSRLPDCSHACGSCSPCRLRIISSLCASLAHSSETCPVTYRCICNNKYYPVP</sequence>
<evidence type="ECO:0000256" key="7">
    <source>
        <dbReference type="RuleBase" id="RU367102"/>
    </source>
</evidence>
<gene>
    <name evidence="9" type="ORF">Tsubulata_005684</name>
</gene>
<organism evidence="9 10">
    <name type="scientific">Turnera subulata</name>
    <dbReference type="NCBI Taxonomy" id="218843"/>
    <lineage>
        <taxon>Eukaryota</taxon>
        <taxon>Viridiplantae</taxon>
        <taxon>Streptophyta</taxon>
        <taxon>Embryophyta</taxon>
        <taxon>Tracheophyta</taxon>
        <taxon>Spermatophyta</taxon>
        <taxon>Magnoliopsida</taxon>
        <taxon>eudicotyledons</taxon>
        <taxon>Gunneridae</taxon>
        <taxon>Pentapetalae</taxon>
        <taxon>rosids</taxon>
        <taxon>fabids</taxon>
        <taxon>Malpighiales</taxon>
        <taxon>Passifloraceae</taxon>
        <taxon>Turnera</taxon>
    </lineage>
</organism>
<feature type="signal peptide" evidence="7">
    <location>
        <begin position="1"/>
        <end position="21"/>
    </location>
</feature>
<evidence type="ECO:0000256" key="4">
    <source>
        <dbReference type="ARBA" id="ARBA00022525"/>
    </source>
</evidence>
<dbReference type="AlphaFoldDB" id="A0A9Q0FBG6"/>
<evidence type="ECO:0000313" key="9">
    <source>
        <dbReference type="EMBL" id="KAJ4828458.1"/>
    </source>
</evidence>
<dbReference type="GO" id="GO:0005576">
    <property type="term" value="C:extracellular region"/>
    <property type="evidence" value="ECO:0007669"/>
    <property type="project" value="UniProtKB-SubCell"/>
</dbReference>
<accession>A0A9Q0FBG6</accession>
<evidence type="ECO:0000256" key="1">
    <source>
        <dbReference type="ARBA" id="ARBA00004613"/>
    </source>
</evidence>
<comment type="similarity">
    <text evidence="2 7">Belongs to the plant cysteine rich small secretory peptide family. Epidermal patterning factor subfamily.</text>
</comment>
<evidence type="ECO:0000256" key="6">
    <source>
        <dbReference type="ARBA" id="ARBA00023157"/>
    </source>
</evidence>
<keyword evidence="5 7" id="KW-0732">Signal</keyword>
<feature type="compositionally biased region" description="Polar residues" evidence="8">
    <location>
        <begin position="51"/>
        <end position="60"/>
    </location>
</feature>
<reference evidence="9" key="2">
    <citation type="journal article" date="2023" name="Plants (Basel)">
        <title>Annotation of the Turnera subulata (Passifloraceae) Draft Genome Reveals the S-Locus Evolved after the Divergence of Turneroideae from Passifloroideae in a Stepwise Manner.</title>
        <authorList>
            <person name="Henning P.M."/>
            <person name="Roalson E.H."/>
            <person name="Mir W."/>
            <person name="McCubbin A.G."/>
            <person name="Shore J.S."/>
        </authorList>
    </citation>
    <scope>NUCLEOTIDE SEQUENCE</scope>
    <source>
        <strain evidence="9">F60SS</strain>
    </source>
</reference>
<proteinExistence type="inferred from homology"/>
<dbReference type="Pfam" id="PF17181">
    <property type="entry name" value="EPF"/>
    <property type="match status" value="1"/>
</dbReference>
<feature type="chain" id="PRO_5040548349" description="Epidermal patterning factor-like protein" evidence="7">
    <location>
        <begin position="22"/>
        <end position="133"/>
    </location>
</feature>
<feature type="compositionally biased region" description="Basic and acidic residues" evidence="8">
    <location>
        <begin position="61"/>
        <end position="76"/>
    </location>
</feature>
<evidence type="ECO:0000256" key="3">
    <source>
        <dbReference type="ARBA" id="ARBA00022473"/>
    </source>
</evidence>
<dbReference type="OrthoDB" id="771316at2759"/>
<name>A0A9Q0FBG6_9ROSI</name>
<dbReference type="InterPro" id="IPR039455">
    <property type="entry name" value="EPFL"/>
</dbReference>
<evidence type="ECO:0000256" key="5">
    <source>
        <dbReference type="ARBA" id="ARBA00022729"/>
    </source>
</evidence>
<keyword evidence="10" id="KW-1185">Reference proteome</keyword>
<comment type="caution">
    <text evidence="9">The sequence shown here is derived from an EMBL/GenBank/DDBJ whole genome shotgun (WGS) entry which is preliminary data.</text>
</comment>
<dbReference type="EMBL" id="JAKUCV010006170">
    <property type="protein sequence ID" value="KAJ4828458.1"/>
    <property type="molecule type" value="Genomic_DNA"/>
</dbReference>
<feature type="region of interest" description="Disordered" evidence="8">
    <location>
        <begin position="31"/>
        <end position="76"/>
    </location>
</feature>
<keyword evidence="3 7" id="KW-0217">Developmental protein</keyword>
<keyword evidence="6" id="KW-1015">Disulfide bond</keyword>
<keyword evidence="4 7" id="KW-0964">Secreted</keyword>